<evidence type="ECO:0000313" key="2">
    <source>
        <dbReference type="EMBL" id="MFB5736504.1"/>
    </source>
</evidence>
<dbReference type="RefSeq" id="WP_135698989.1">
    <property type="nucleotide sequence ID" value="NZ_JBHILI010000004.1"/>
</dbReference>
<dbReference type="NCBIfam" id="NF047606">
    <property type="entry name" value="LIC11177_fam"/>
    <property type="match status" value="1"/>
</dbReference>
<accession>A0ABV5BN80</accession>
<sequence length="146" mass="17046">MADKKKTVLPDILKREKLQKVALKEKENAARIVGSDKGDGSDSKKDDGPGAKIYKAMDESMSDLRYYFLEGEYRDKVGELFNKNEAQFDRLGITPRRFLDFARESFDRFKQLQKKMPLEPMNKKGWDYLERSLLELIGKLNDKFNK</sequence>
<reference evidence="2 3" key="1">
    <citation type="submission" date="2024-09" db="EMBL/GenBank/DDBJ databases">
        <title>Taxonomic and Genotyping Characterization of Leptospira Strains isolated from Multiple Sources in Colombia highlights the importance of intermediate species.</title>
        <authorList>
            <person name="Torres Higuera L."/>
            <person name="Rojas Tapias D."/>
            <person name="Jimenez Velasquez S."/>
            <person name="Renjifo Ibanez C."/>
        </authorList>
    </citation>
    <scope>NUCLEOTIDE SEQUENCE [LARGE SCALE GENOMIC DNA]</scope>
    <source>
        <strain evidence="2 3">Lep080</strain>
    </source>
</reference>
<evidence type="ECO:0000313" key="3">
    <source>
        <dbReference type="Proteomes" id="UP001580391"/>
    </source>
</evidence>
<comment type="caution">
    <text evidence="2">The sequence shown here is derived from an EMBL/GenBank/DDBJ whole genome shotgun (WGS) entry which is preliminary data.</text>
</comment>
<name>A0ABV5BN80_9LEPT</name>
<proteinExistence type="predicted"/>
<protein>
    <submittedName>
        <fullName evidence="2">Uncharacterized protein</fullName>
    </submittedName>
</protein>
<keyword evidence="3" id="KW-1185">Reference proteome</keyword>
<gene>
    <name evidence="2" type="ORF">ACE5IX_08300</name>
</gene>
<feature type="region of interest" description="Disordered" evidence="1">
    <location>
        <begin position="32"/>
        <end position="52"/>
    </location>
</feature>
<dbReference type="EMBL" id="JBHILJ010000003">
    <property type="protein sequence ID" value="MFB5736504.1"/>
    <property type="molecule type" value="Genomic_DNA"/>
</dbReference>
<feature type="compositionally biased region" description="Basic and acidic residues" evidence="1">
    <location>
        <begin position="32"/>
        <end position="49"/>
    </location>
</feature>
<evidence type="ECO:0000256" key="1">
    <source>
        <dbReference type="SAM" id="MobiDB-lite"/>
    </source>
</evidence>
<dbReference type="Proteomes" id="UP001580391">
    <property type="component" value="Unassembled WGS sequence"/>
</dbReference>
<organism evidence="2 3">
    <name type="scientific">Leptospira wolffii</name>
    <dbReference type="NCBI Taxonomy" id="409998"/>
    <lineage>
        <taxon>Bacteria</taxon>
        <taxon>Pseudomonadati</taxon>
        <taxon>Spirochaetota</taxon>
        <taxon>Spirochaetia</taxon>
        <taxon>Leptospirales</taxon>
        <taxon>Leptospiraceae</taxon>
        <taxon>Leptospira</taxon>
    </lineage>
</organism>